<dbReference type="AlphaFoldDB" id="W4LRC4"/>
<proteinExistence type="predicted"/>
<protein>
    <recommendedName>
        <fullName evidence="3">RapA2 cadherin-like domain-containing protein</fullName>
    </recommendedName>
</protein>
<evidence type="ECO:0000313" key="1">
    <source>
        <dbReference type="EMBL" id="ETX00614.1"/>
    </source>
</evidence>
<sequence length="106" mass="11528">MKGDITDAHEDVTYGLYDHAGDADQDLGRDTGNGWDLVAENIESVSFTYTLDDGTMTATPTNLKRIRAVDIALIARTANRDANYPLNSGYRTHSLAATVQVRNLGP</sequence>
<accession>W4LRC4</accession>
<gene>
    <name evidence="1" type="ORF">ETSY1_10580</name>
</gene>
<reference evidence="1 2" key="1">
    <citation type="journal article" date="2014" name="Nature">
        <title>An environmental bacterial taxon with a large and distinct metabolic repertoire.</title>
        <authorList>
            <person name="Wilson M.C."/>
            <person name="Mori T."/>
            <person name="Ruckert C."/>
            <person name="Uria A.R."/>
            <person name="Helf M.J."/>
            <person name="Takada K."/>
            <person name="Gernert C."/>
            <person name="Steffens U.A."/>
            <person name="Heycke N."/>
            <person name="Schmitt S."/>
            <person name="Rinke C."/>
            <person name="Helfrich E.J."/>
            <person name="Brachmann A.O."/>
            <person name="Gurgui C."/>
            <person name="Wakimoto T."/>
            <person name="Kracht M."/>
            <person name="Crusemann M."/>
            <person name="Hentschel U."/>
            <person name="Abe I."/>
            <person name="Matsunaga S."/>
            <person name="Kalinowski J."/>
            <person name="Takeyama H."/>
            <person name="Piel J."/>
        </authorList>
    </citation>
    <scope>NUCLEOTIDE SEQUENCE [LARGE SCALE GENOMIC DNA]</scope>
    <source>
        <strain evidence="2">TSY1</strain>
    </source>
</reference>
<organism evidence="1 2">
    <name type="scientific">Entotheonella factor</name>
    <dbReference type="NCBI Taxonomy" id="1429438"/>
    <lineage>
        <taxon>Bacteria</taxon>
        <taxon>Pseudomonadati</taxon>
        <taxon>Nitrospinota/Tectimicrobiota group</taxon>
        <taxon>Candidatus Tectimicrobiota</taxon>
        <taxon>Candidatus Entotheonellia</taxon>
        <taxon>Candidatus Entotheonellales</taxon>
        <taxon>Candidatus Entotheonellaceae</taxon>
        <taxon>Candidatus Entotheonella</taxon>
    </lineage>
</organism>
<keyword evidence="2" id="KW-1185">Reference proteome</keyword>
<evidence type="ECO:0000313" key="2">
    <source>
        <dbReference type="Proteomes" id="UP000019141"/>
    </source>
</evidence>
<evidence type="ECO:0008006" key="3">
    <source>
        <dbReference type="Google" id="ProtNLM"/>
    </source>
</evidence>
<dbReference type="Proteomes" id="UP000019141">
    <property type="component" value="Unassembled WGS sequence"/>
</dbReference>
<comment type="caution">
    <text evidence="1">The sequence shown here is derived from an EMBL/GenBank/DDBJ whole genome shotgun (WGS) entry which is preliminary data.</text>
</comment>
<name>W4LRC4_ENTF1</name>
<dbReference type="HOGENOM" id="CLU_2218247_0_0_7"/>
<dbReference type="EMBL" id="AZHW01000321">
    <property type="protein sequence ID" value="ETX00614.1"/>
    <property type="molecule type" value="Genomic_DNA"/>
</dbReference>